<dbReference type="Proteomes" id="UP000006002">
    <property type="component" value="Unassembled WGS sequence"/>
</dbReference>
<comment type="similarity">
    <text evidence="2">Belongs to the class-II pyridoxal-phosphate-dependent aminotransferase family. Histidinol-phosphate aminotransferase subfamily.</text>
</comment>
<evidence type="ECO:0000313" key="11">
    <source>
        <dbReference type="Proteomes" id="UP000006002"/>
    </source>
</evidence>
<comment type="caution">
    <text evidence="10">The sequence shown here is derived from an EMBL/GenBank/DDBJ whole genome shotgun (WGS) entry which is preliminary data.</text>
</comment>
<dbReference type="EC" id="2.6.1.9" evidence="3"/>
<evidence type="ECO:0000256" key="4">
    <source>
        <dbReference type="ARBA" id="ARBA00022576"/>
    </source>
</evidence>
<evidence type="ECO:0000256" key="1">
    <source>
        <dbReference type="ARBA" id="ARBA00005011"/>
    </source>
</evidence>
<organism evidence="10 11">
    <name type="scientific">Blautia obeum ATCC 29174</name>
    <dbReference type="NCBI Taxonomy" id="411459"/>
    <lineage>
        <taxon>Bacteria</taxon>
        <taxon>Bacillati</taxon>
        <taxon>Bacillota</taxon>
        <taxon>Clostridia</taxon>
        <taxon>Lachnospirales</taxon>
        <taxon>Lachnospiraceae</taxon>
        <taxon>Blautia</taxon>
    </lineage>
</organism>
<dbReference type="PANTHER" id="PTHR43643:SF6">
    <property type="entry name" value="HISTIDINOL-PHOSPHATE AMINOTRANSFERASE"/>
    <property type="match status" value="1"/>
</dbReference>
<proteinExistence type="inferred from homology"/>
<gene>
    <name evidence="10" type="ORF">RUMOBE_02534</name>
</gene>
<dbReference type="InterPro" id="IPR015422">
    <property type="entry name" value="PyrdxlP-dep_Trfase_small"/>
</dbReference>
<dbReference type="GO" id="GO:0000105">
    <property type="term" value="P:L-histidine biosynthetic process"/>
    <property type="evidence" value="ECO:0007669"/>
    <property type="project" value="UniProtKB-KW"/>
</dbReference>
<dbReference type="Gene3D" id="3.90.1150.10">
    <property type="entry name" value="Aspartate Aminotransferase, domain 1"/>
    <property type="match status" value="1"/>
</dbReference>
<keyword evidence="5" id="KW-0028">Amino-acid biosynthesis</keyword>
<reference evidence="10 11" key="1">
    <citation type="submission" date="2007-03" db="EMBL/GenBank/DDBJ databases">
        <authorList>
            <person name="Fulton L."/>
            <person name="Clifton S."/>
            <person name="Fulton B."/>
            <person name="Xu J."/>
            <person name="Minx P."/>
            <person name="Pepin K.H."/>
            <person name="Johnson M."/>
            <person name="Thiruvilangam P."/>
            <person name="Bhonagiri V."/>
            <person name="Nash W.E."/>
            <person name="Mardis E.R."/>
            <person name="Wilson R.K."/>
        </authorList>
    </citation>
    <scope>NUCLEOTIDE SEQUENCE [LARGE SCALE GENOMIC DNA]</scope>
    <source>
        <strain evidence="10 11">ATCC 29174</strain>
    </source>
</reference>
<sequence>MLLDHDYFRRTRELILGERDRMETELKKLSIFKVYPAYANFILLKIQKEGLTSADVFEACIKKGLMIRDCSSFQCLDGEFVRFCIMMPEDNTRLLDILKQL</sequence>
<reference evidence="10 11" key="2">
    <citation type="submission" date="2007-04" db="EMBL/GenBank/DDBJ databases">
        <title>Draft genome sequence of Ruminococcus obeum (ATCC 29174).</title>
        <authorList>
            <person name="Sudarsanam P."/>
            <person name="Ley R."/>
            <person name="Guruge J."/>
            <person name="Turnbaugh P.J."/>
            <person name="Mahowald M."/>
            <person name="Liep D."/>
            <person name="Gordon J."/>
        </authorList>
    </citation>
    <scope>NUCLEOTIDE SEQUENCE [LARGE SCALE GENOMIC DNA]</scope>
    <source>
        <strain evidence="10 11">ATCC 29174</strain>
    </source>
</reference>
<protein>
    <recommendedName>
        <fullName evidence="3">histidinol-phosphate transaminase</fullName>
        <ecNumber evidence="3">2.6.1.9</ecNumber>
    </recommendedName>
</protein>
<dbReference type="HOGENOM" id="CLU_2286006_0_0_9"/>
<keyword evidence="7" id="KW-0663">Pyridoxal phosphate</keyword>
<evidence type="ECO:0000256" key="8">
    <source>
        <dbReference type="ARBA" id="ARBA00023102"/>
    </source>
</evidence>
<evidence type="ECO:0000256" key="6">
    <source>
        <dbReference type="ARBA" id="ARBA00022679"/>
    </source>
</evidence>
<dbReference type="InterPro" id="IPR050106">
    <property type="entry name" value="HistidinolP_aminotransfase"/>
</dbReference>
<keyword evidence="6" id="KW-0808">Transferase</keyword>
<evidence type="ECO:0000256" key="7">
    <source>
        <dbReference type="ARBA" id="ARBA00022898"/>
    </source>
</evidence>
<dbReference type="eggNOG" id="COG0079">
    <property type="taxonomic scope" value="Bacteria"/>
</dbReference>
<evidence type="ECO:0000256" key="3">
    <source>
        <dbReference type="ARBA" id="ARBA00012748"/>
    </source>
</evidence>
<comment type="catalytic activity">
    <reaction evidence="9">
        <text>L-histidinol phosphate + 2-oxoglutarate = 3-(imidazol-4-yl)-2-oxopropyl phosphate + L-glutamate</text>
        <dbReference type="Rhea" id="RHEA:23744"/>
        <dbReference type="ChEBI" id="CHEBI:16810"/>
        <dbReference type="ChEBI" id="CHEBI:29985"/>
        <dbReference type="ChEBI" id="CHEBI:57766"/>
        <dbReference type="ChEBI" id="CHEBI:57980"/>
        <dbReference type="EC" id="2.6.1.9"/>
    </reaction>
</comment>
<dbReference type="PANTHER" id="PTHR43643">
    <property type="entry name" value="HISTIDINOL-PHOSPHATE AMINOTRANSFERASE 2"/>
    <property type="match status" value="1"/>
</dbReference>
<comment type="pathway">
    <text evidence="1">Amino-acid biosynthesis; L-histidine biosynthesis; L-histidine from 5-phospho-alpha-D-ribose 1-diphosphate: step 7/9.</text>
</comment>
<dbReference type="GO" id="GO:0004400">
    <property type="term" value="F:histidinol-phosphate transaminase activity"/>
    <property type="evidence" value="ECO:0007669"/>
    <property type="project" value="UniProtKB-EC"/>
</dbReference>
<accession>A5ZU51</accession>
<dbReference type="AlphaFoldDB" id="A5ZU51"/>
<keyword evidence="4" id="KW-0032">Aminotransferase</keyword>
<evidence type="ECO:0000256" key="5">
    <source>
        <dbReference type="ARBA" id="ARBA00022605"/>
    </source>
</evidence>
<evidence type="ECO:0000313" key="10">
    <source>
        <dbReference type="EMBL" id="EDM86878.1"/>
    </source>
</evidence>
<dbReference type="SUPFAM" id="SSF53383">
    <property type="entry name" value="PLP-dependent transferases"/>
    <property type="match status" value="1"/>
</dbReference>
<dbReference type="EMBL" id="AAVO02000011">
    <property type="protein sequence ID" value="EDM86878.1"/>
    <property type="molecule type" value="Genomic_DNA"/>
</dbReference>
<evidence type="ECO:0000256" key="2">
    <source>
        <dbReference type="ARBA" id="ARBA00007970"/>
    </source>
</evidence>
<name>A5ZU51_9FIRM</name>
<keyword evidence="8" id="KW-0368">Histidine biosynthesis</keyword>
<evidence type="ECO:0000256" key="9">
    <source>
        <dbReference type="ARBA" id="ARBA00047481"/>
    </source>
</evidence>
<dbReference type="InterPro" id="IPR015424">
    <property type="entry name" value="PyrdxlP-dep_Trfase"/>
</dbReference>